<accession>A0AAN8GBU8</accession>
<gene>
    <name evidence="5" type="ORF">SNE40_005388</name>
    <name evidence="4" type="ORF">SNE40_012092</name>
    <name evidence="3" type="ORF">SNE40_023202</name>
</gene>
<dbReference type="EMBL" id="JAZGQO010000008">
    <property type="protein sequence ID" value="KAK6179821.1"/>
    <property type="molecule type" value="Genomic_DNA"/>
</dbReference>
<sequence>MTTTVNSEASMSRRSQLTDHLHVVDDRDFKKNNVVLIRVPDMRNLKMSEIIDYVEDRCGEGSCYACVPLPPDTVEVTLNNVDNAVKFSQDVNIKGRKYESKLLQDTNIVVSFLNLPSVIEDHIILDKLKSYNIEILGPVVRNYYTNVRAQRCCTGTRHVKCKFPENIKSLPYAMKFETPLGVKSFKVLHNSQVRVCFKCLSPEHVMSECPNIKCHICKKYGHLQYSCPGIVCVNCDKVEKDCVCIDNNECNVPIVKNDNEFDTTAKNDGEINVTEEKAYEIMVEDNEQNGENDSGEVNKGEVGSEKGSRLFNQMRETSTISHGELMESVSQCLHKQPSTGSTVNYDEDIEESSDSTGHVNSVSIIVPNSTVKTQALVHGSSIQEEEIETDTMTENYTVVKTNRRGRSANKLSNVLKYGIESHSKIIERKDKRGINKKVVSFSIKELSNK</sequence>
<feature type="domain" description="CCHC-type" evidence="2">
    <location>
        <begin position="195"/>
        <end position="211"/>
    </location>
</feature>
<feature type="domain" description="CCHC-type" evidence="2">
    <location>
        <begin position="213"/>
        <end position="229"/>
    </location>
</feature>
<feature type="compositionally biased region" description="Acidic residues" evidence="1">
    <location>
        <begin position="285"/>
        <end position="294"/>
    </location>
</feature>
<name>A0AAN8GBU8_PATCE</name>
<evidence type="ECO:0000313" key="4">
    <source>
        <dbReference type="EMBL" id="KAK6179821.1"/>
    </source>
</evidence>
<evidence type="ECO:0000313" key="3">
    <source>
        <dbReference type="EMBL" id="KAK6166541.1"/>
    </source>
</evidence>
<proteinExistence type="predicted"/>
<dbReference type="GO" id="GO:0003676">
    <property type="term" value="F:nucleic acid binding"/>
    <property type="evidence" value="ECO:0007669"/>
    <property type="project" value="InterPro"/>
</dbReference>
<keyword evidence="6" id="KW-1185">Reference proteome</keyword>
<evidence type="ECO:0000313" key="5">
    <source>
        <dbReference type="EMBL" id="KAK6187331.1"/>
    </source>
</evidence>
<dbReference type="InterPro" id="IPR036875">
    <property type="entry name" value="Znf_CCHC_sf"/>
</dbReference>
<dbReference type="GO" id="GO:0008270">
    <property type="term" value="F:zinc ion binding"/>
    <property type="evidence" value="ECO:0007669"/>
    <property type="project" value="InterPro"/>
</dbReference>
<dbReference type="InterPro" id="IPR001878">
    <property type="entry name" value="Znf_CCHC"/>
</dbReference>
<dbReference type="SMART" id="SM00343">
    <property type="entry name" value="ZnF_C2HC"/>
    <property type="match status" value="2"/>
</dbReference>
<evidence type="ECO:0000313" key="6">
    <source>
        <dbReference type="Proteomes" id="UP001347796"/>
    </source>
</evidence>
<reference evidence="3 6" key="1">
    <citation type="submission" date="2024-01" db="EMBL/GenBank/DDBJ databases">
        <title>The genome of the rayed Mediterranean limpet Patella caerulea (Linnaeus, 1758).</title>
        <authorList>
            <person name="Anh-Thu Weber A."/>
            <person name="Halstead-Nussloch G."/>
        </authorList>
    </citation>
    <scope>NUCLEOTIDE SEQUENCE [LARGE SCALE GENOMIC DNA]</scope>
    <source>
        <strain evidence="3">AATW-2023a</strain>
        <tissue evidence="3">Whole specimen</tissue>
    </source>
</reference>
<protein>
    <recommendedName>
        <fullName evidence="2">CCHC-type domain-containing protein</fullName>
    </recommendedName>
</protein>
<comment type="caution">
    <text evidence="3">The sequence shown here is derived from an EMBL/GenBank/DDBJ whole genome shotgun (WGS) entry which is preliminary data.</text>
</comment>
<evidence type="ECO:0000259" key="2">
    <source>
        <dbReference type="SMART" id="SM00343"/>
    </source>
</evidence>
<evidence type="ECO:0000256" key="1">
    <source>
        <dbReference type="SAM" id="MobiDB-lite"/>
    </source>
</evidence>
<dbReference type="AlphaFoldDB" id="A0AAN8GBU8"/>
<feature type="compositionally biased region" description="Basic and acidic residues" evidence="1">
    <location>
        <begin position="296"/>
        <end position="308"/>
    </location>
</feature>
<organism evidence="3 6">
    <name type="scientific">Patella caerulea</name>
    <name type="common">Rayed Mediterranean limpet</name>
    <dbReference type="NCBI Taxonomy" id="87958"/>
    <lineage>
        <taxon>Eukaryota</taxon>
        <taxon>Metazoa</taxon>
        <taxon>Spiralia</taxon>
        <taxon>Lophotrochozoa</taxon>
        <taxon>Mollusca</taxon>
        <taxon>Gastropoda</taxon>
        <taxon>Patellogastropoda</taxon>
        <taxon>Patelloidea</taxon>
        <taxon>Patellidae</taxon>
        <taxon>Patella</taxon>
    </lineage>
</organism>
<dbReference type="Proteomes" id="UP001347796">
    <property type="component" value="Unassembled WGS sequence"/>
</dbReference>
<feature type="region of interest" description="Disordered" evidence="1">
    <location>
        <begin position="285"/>
        <end position="308"/>
    </location>
</feature>
<dbReference type="Gene3D" id="4.10.60.10">
    <property type="entry name" value="Zinc finger, CCHC-type"/>
    <property type="match status" value="1"/>
</dbReference>
<dbReference type="EMBL" id="JAZGQO010000021">
    <property type="protein sequence ID" value="KAK6166541.1"/>
    <property type="molecule type" value="Genomic_DNA"/>
</dbReference>
<dbReference type="SUPFAM" id="SSF57756">
    <property type="entry name" value="Retrovirus zinc finger-like domains"/>
    <property type="match status" value="1"/>
</dbReference>
<dbReference type="EMBL" id="JAZGQO010000004">
    <property type="protein sequence ID" value="KAK6187331.1"/>
    <property type="molecule type" value="Genomic_DNA"/>
</dbReference>